<evidence type="ECO:0000256" key="2">
    <source>
        <dbReference type="SAM" id="SignalP"/>
    </source>
</evidence>
<evidence type="ECO:0000313" key="4">
    <source>
        <dbReference type="EMBL" id="EWM20931.1"/>
    </source>
</evidence>
<protein>
    <submittedName>
        <fullName evidence="4">Zinc-binding dehydrogenase family protein</fullName>
    </submittedName>
</protein>
<evidence type="ECO:0000259" key="3">
    <source>
        <dbReference type="SMART" id="SM00829"/>
    </source>
</evidence>
<dbReference type="Pfam" id="PF08240">
    <property type="entry name" value="ADH_N"/>
    <property type="match status" value="1"/>
</dbReference>
<dbReference type="GO" id="GO:0016491">
    <property type="term" value="F:oxidoreductase activity"/>
    <property type="evidence" value="ECO:0007669"/>
    <property type="project" value="UniProtKB-KW"/>
</dbReference>
<feature type="signal peptide" evidence="2">
    <location>
        <begin position="1"/>
        <end position="17"/>
    </location>
</feature>
<dbReference type="PANTHER" id="PTHR44054:SF1">
    <property type="entry name" value="SYNAPTIC VESICLE MEMBRANE PROTEIN VAT-1 HOMOLOG"/>
    <property type="match status" value="1"/>
</dbReference>
<keyword evidence="2" id="KW-0732">Signal</keyword>
<dbReference type="OrthoDB" id="3509362at2759"/>
<keyword evidence="1" id="KW-0560">Oxidoreductase</keyword>
<evidence type="ECO:0000256" key="1">
    <source>
        <dbReference type="ARBA" id="ARBA00023002"/>
    </source>
</evidence>
<dbReference type="Gene3D" id="3.40.50.720">
    <property type="entry name" value="NAD(P)-binding Rossmann-like Domain"/>
    <property type="match status" value="1"/>
</dbReference>
<dbReference type="Pfam" id="PF00107">
    <property type="entry name" value="ADH_zinc_N"/>
    <property type="match status" value="1"/>
</dbReference>
<evidence type="ECO:0000313" key="5">
    <source>
        <dbReference type="Proteomes" id="UP000019335"/>
    </source>
</evidence>
<sequence>MLMASFLSGIFTAGLAAFRGGSDAMQTSTSTKAEQTGEQAAILNSNEGDILRKCWRLEQAGRISELCRVEEPLPAPGAGEVRVKVKAIGLNMADIFAILGLYGATPQGSFIPGLEYSGVVDALGPPDTTSSPFPSSTIKAGDPVYGFTRFGAYASHLNVPLAYVRPLPSSFSFAQGAAFIVQGLTAWHAMIELGNLKKGQTVLVHSAAGGVGCFALEICAKFQAFPIATIGSETKRAFLQSRFGLNDGQIVVREKEDRKFARQLKDAVRGKSGRNRVGERARGSHEMQEKEDGGFDLILDALGGMYFKEGYKQLARGGRMITFGAADYLSPTDGPNWWKIIPRYLTRPRLDPGDMCAENRGVLGFNLI</sequence>
<dbReference type="AlphaFoldDB" id="W7TKL9"/>
<dbReference type="SMART" id="SM00829">
    <property type="entry name" value="PKS_ER"/>
    <property type="match status" value="1"/>
</dbReference>
<dbReference type="Proteomes" id="UP000019335">
    <property type="component" value="Unassembled WGS sequence"/>
</dbReference>
<feature type="chain" id="PRO_5004900918" evidence="2">
    <location>
        <begin position="18"/>
        <end position="368"/>
    </location>
</feature>
<dbReference type="SUPFAM" id="SSF50129">
    <property type="entry name" value="GroES-like"/>
    <property type="match status" value="1"/>
</dbReference>
<keyword evidence="5" id="KW-1185">Reference proteome</keyword>
<dbReference type="Gene3D" id="3.90.180.10">
    <property type="entry name" value="Medium-chain alcohol dehydrogenases, catalytic domain"/>
    <property type="match status" value="1"/>
</dbReference>
<dbReference type="PANTHER" id="PTHR44054">
    <property type="entry name" value="SYNAPTIC VESICLE MEMBRANE PROTEIN VAT-1 HOMOLOG-LIKE"/>
    <property type="match status" value="1"/>
</dbReference>
<dbReference type="InterPro" id="IPR036291">
    <property type="entry name" value="NAD(P)-bd_dom_sf"/>
</dbReference>
<dbReference type="SUPFAM" id="SSF51735">
    <property type="entry name" value="NAD(P)-binding Rossmann-fold domains"/>
    <property type="match status" value="1"/>
</dbReference>
<dbReference type="InterPro" id="IPR052100">
    <property type="entry name" value="SV-ATPase_mito-regulator"/>
</dbReference>
<dbReference type="EMBL" id="AZIL01002741">
    <property type="protein sequence ID" value="EWM20931.1"/>
    <property type="molecule type" value="Genomic_DNA"/>
</dbReference>
<feature type="domain" description="Enoyl reductase (ER)" evidence="3">
    <location>
        <begin position="61"/>
        <end position="350"/>
    </location>
</feature>
<reference evidence="4 5" key="1">
    <citation type="journal article" date="2014" name="Mol. Plant">
        <title>Chromosome Scale Genome Assembly and Transcriptome Profiling of Nannochloropsis gaditana in Nitrogen Depletion.</title>
        <authorList>
            <person name="Corteggiani Carpinelli E."/>
            <person name="Telatin A."/>
            <person name="Vitulo N."/>
            <person name="Forcato C."/>
            <person name="D'Angelo M."/>
            <person name="Schiavon R."/>
            <person name="Vezzi A."/>
            <person name="Giacometti G.M."/>
            <person name="Morosinotto T."/>
            <person name="Valle G."/>
        </authorList>
    </citation>
    <scope>NUCLEOTIDE SEQUENCE [LARGE SCALE GENOMIC DNA]</scope>
    <source>
        <strain evidence="4 5">B-31</strain>
    </source>
</reference>
<dbReference type="InterPro" id="IPR020843">
    <property type="entry name" value="ER"/>
</dbReference>
<dbReference type="InterPro" id="IPR011032">
    <property type="entry name" value="GroES-like_sf"/>
</dbReference>
<gene>
    <name evidence="4" type="ORF">Naga_100061g29</name>
</gene>
<proteinExistence type="predicted"/>
<dbReference type="InterPro" id="IPR013149">
    <property type="entry name" value="ADH-like_C"/>
</dbReference>
<organism evidence="4 5">
    <name type="scientific">Nannochloropsis gaditana</name>
    <dbReference type="NCBI Taxonomy" id="72520"/>
    <lineage>
        <taxon>Eukaryota</taxon>
        <taxon>Sar</taxon>
        <taxon>Stramenopiles</taxon>
        <taxon>Ochrophyta</taxon>
        <taxon>Eustigmatophyceae</taxon>
        <taxon>Eustigmatales</taxon>
        <taxon>Monodopsidaceae</taxon>
        <taxon>Nannochloropsis</taxon>
    </lineage>
</organism>
<accession>W7TKL9</accession>
<comment type="caution">
    <text evidence="4">The sequence shown here is derived from an EMBL/GenBank/DDBJ whole genome shotgun (WGS) entry which is preliminary data.</text>
</comment>
<dbReference type="InterPro" id="IPR013154">
    <property type="entry name" value="ADH-like_N"/>
</dbReference>
<name>W7TKL9_9STRA</name>